<dbReference type="STRING" id="1549855.AY555_07045"/>
<evidence type="ECO:0000313" key="4">
    <source>
        <dbReference type="Proteomes" id="UP000076066"/>
    </source>
</evidence>
<protein>
    <recommendedName>
        <fullName evidence="2">AMP-dependent synthetase/ligase domain-containing protein</fullName>
    </recommendedName>
</protein>
<evidence type="ECO:0000259" key="2">
    <source>
        <dbReference type="Pfam" id="PF00501"/>
    </source>
</evidence>
<reference evidence="3 4" key="1">
    <citation type="submission" date="2016-02" db="EMBL/GenBank/DDBJ databases">
        <title>Complete Genome of H5569, the type strain of the newly described species Haematospirillium jordaniae.</title>
        <authorList>
            <person name="Nicholson A.C."/>
            <person name="Humrighouse B.W."/>
            <person name="Loparov V."/>
            <person name="McQuiston J.R."/>
        </authorList>
    </citation>
    <scope>NUCLEOTIDE SEQUENCE [LARGE SCALE GENOMIC DNA]</scope>
    <source>
        <strain evidence="3 4">H5569</strain>
    </source>
</reference>
<gene>
    <name evidence="3" type="ORF">AY555_07045</name>
</gene>
<dbReference type="KEGG" id="hjo:AY555_07045"/>
<name>A0A143DE00_9PROT</name>
<dbReference type="InterPro" id="IPR042099">
    <property type="entry name" value="ANL_N_sf"/>
</dbReference>
<dbReference type="InterPro" id="IPR000873">
    <property type="entry name" value="AMP-dep_synth/lig_dom"/>
</dbReference>
<dbReference type="PANTHER" id="PTHR43201">
    <property type="entry name" value="ACYL-COA SYNTHETASE"/>
    <property type="match status" value="1"/>
</dbReference>
<dbReference type="GO" id="GO:0031956">
    <property type="term" value="F:medium-chain fatty acid-CoA ligase activity"/>
    <property type="evidence" value="ECO:0007669"/>
    <property type="project" value="TreeGrafter"/>
</dbReference>
<dbReference type="AlphaFoldDB" id="A0A143DE00"/>
<feature type="domain" description="AMP-dependent synthetase/ligase" evidence="2">
    <location>
        <begin position="26"/>
        <end position="331"/>
    </location>
</feature>
<keyword evidence="4" id="KW-1185">Reference proteome</keyword>
<dbReference type="SUPFAM" id="SSF56801">
    <property type="entry name" value="Acetyl-CoA synthetase-like"/>
    <property type="match status" value="1"/>
</dbReference>
<dbReference type="GO" id="GO:0006631">
    <property type="term" value="P:fatty acid metabolic process"/>
    <property type="evidence" value="ECO:0007669"/>
    <property type="project" value="TreeGrafter"/>
</dbReference>
<comment type="similarity">
    <text evidence="1">Belongs to the ATP-dependent AMP-binding enzyme family.</text>
</comment>
<dbReference type="Pfam" id="PF00501">
    <property type="entry name" value="AMP-binding"/>
    <property type="match status" value="1"/>
</dbReference>
<dbReference type="Gene3D" id="3.40.50.12780">
    <property type="entry name" value="N-terminal domain of ligase-like"/>
    <property type="match status" value="1"/>
</dbReference>
<accession>A0A143DE00</accession>
<evidence type="ECO:0000256" key="1">
    <source>
        <dbReference type="ARBA" id="ARBA00006432"/>
    </source>
</evidence>
<dbReference type="EMBL" id="CP014525">
    <property type="protein sequence ID" value="AMW34972.1"/>
    <property type="molecule type" value="Genomic_DNA"/>
</dbReference>
<evidence type="ECO:0000313" key="3">
    <source>
        <dbReference type="EMBL" id="AMW34972.1"/>
    </source>
</evidence>
<proteinExistence type="inferred from homology"/>
<sequence length="340" mass="37573">MGKGSRFMTGSFYASIYARSPANGNRILLDTPGGRTITWTMAAEWSARYADSLYRLGLQKGDRIAVRVQKSPELLLLHLACLRAGVVFIPINPDHEGQTLDHILHDAKLQILIVEPEREEHCHALAQRFGIHHVLTLGTHHNGTFAIHGSKGSDQFPIVECHPDDPAVILYSPDPKGRQSSSLLSHGNLLSVAQNLIQAWHITDQDIVLHTVPMFQTYGLSIGSHCALLAGASMIWLPSFNVDTVLASLPRCTIFTGTPSSYEQLLQKPGLGRVSTQNIRLFLSDTAPLPDRMFHDFETRTGHRILECSGITDSTHVTTAENANRHETKTPHDNRLVPNP</sequence>
<organism evidence="3 4">
    <name type="scientific">Haematospirillum jordaniae</name>
    <dbReference type="NCBI Taxonomy" id="1549855"/>
    <lineage>
        <taxon>Bacteria</taxon>
        <taxon>Pseudomonadati</taxon>
        <taxon>Pseudomonadota</taxon>
        <taxon>Alphaproteobacteria</taxon>
        <taxon>Rhodospirillales</taxon>
        <taxon>Novispirillaceae</taxon>
        <taxon>Haematospirillum</taxon>
    </lineage>
</organism>
<dbReference type="Proteomes" id="UP000076066">
    <property type="component" value="Chromosome"/>
</dbReference>
<dbReference type="PANTHER" id="PTHR43201:SF8">
    <property type="entry name" value="ACYL-COA SYNTHETASE FAMILY MEMBER 3"/>
    <property type="match status" value="1"/>
</dbReference>